<evidence type="ECO:0000313" key="1">
    <source>
        <dbReference type="EMBL" id="KAI0049160.1"/>
    </source>
</evidence>
<proteinExistence type="predicted"/>
<accession>A0ACB8RYK3</accession>
<comment type="caution">
    <text evidence="1">The sequence shown here is derived from an EMBL/GenBank/DDBJ whole genome shotgun (WGS) entry which is preliminary data.</text>
</comment>
<sequence>MWAWCKEVATEAKKELMKNLNATAGATGSILPFDVQVAIIDWVYRASQHTAIDRKTLLACSLVCKAWAPHAQRLLFRRLAHFDSSIPWERRSQCWRTISENPVLGTYVRSVKFFSHPDDTAAAINALLPFCPNISRLRVFVFQAEDREIPILLDNLSTLRLHPTHLELSGIDACFAPFLDRFPDLQCLDVTFGLYRQQATLRKTPRAVRIPWGSLAWPCVFSSTTDVSALRELTVLRVKWDDPSCLDDFTSTRAHVLENLSTLVLDGELPPQAVLDRCPRLETLIFEACPAVSPTLPATLRHVGYHAYERPGMPPLVVNATNIQHLVHALYAVPDLRLVTATRCLSNETLDMLESGCRRPGVDFATYGDAHVFEVSHRRLWCSPVR</sequence>
<organism evidence="1 2">
    <name type="scientific">Auriscalpium vulgare</name>
    <dbReference type="NCBI Taxonomy" id="40419"/>
    <lineage>
        <taxon>Eukaryota</taxon>
        <taxon>Fungi</taxon>
        <taxon>Dikarya</taxon>
        <taxon>Basidiomycota</taxon>
        <taxon>Agaricomycotina</taxon>
        <taxon>Agaricomycetes</taxon>
        <taxon>Russulales</taxon>
        <taxon>Auriscalpiaceae</taxon>
        <taxon>Auriscalpium</taxon>
    </lineage>
</organism>
<name>A0ACB8RYK3_9AGAM</name>
<reference evidence="1" key="1">
    <citation type="submission" date="2021-02" db="EMBL/GenBank/DDBJ databases">
        <authorList>
            <consortium name="DOE Joint Genome Institute"/>
            <person name="Ahrendt S."/>
            <person name="Looney B.P."/>
            <person name="Miyauchi S."/>
            <person name="Morin E."/>
            <person name="Drula E."/>
            <person name="Courty P.E."/>
            <person name="Chicoki N."/>
            <person name="Fauchery L."/>
            <person name="Kohler A."/>
            <person name="Kuo A."/>
            <person name="Labutti K."/>
            <person name="Pangilinan J."/>
            <person name="Lipzen A."/>
            <person name="Riley R."/>
            <person name="Andreopoulos W."/>
            <person name="He G."/>
            <person name="Johnson J."/>
            <person name="Barry K.W."/>
            <person name="Grigoriev I.V."/>
            <person name="Nagy L."/>
            <person name="Hibbett D."/>
            <person name="Henrissat B."/>
            <person name="Matheny P.B."/>
            <person name="Labbe J."/>
            <person name="Martin F."/>
        </authorList>
    </citation>
    <scope>NUCLEOTIDE SEQUENCE</scope>
    <source>
        <strain evidence="1">FP105234-sp</strain>
    </source>
</reference>
<protein>
    <submittedName>
        <fullName evidence="1">Uncharacterized protein</fullName>
    </submittedName>
</protein>
<dbReference type="EMBL" id="MU275877">
    <property type="protein sequence ID" value="KAI0049160.1"/>
    <property type="molecule type" value="Genomic_DNA"/>
</dbReference>
<evidence type="ECO:0000313" key="2">
    <source>
        <dbReference type="Proteomes" id="UP000814033"/>
    </source>
</evidence>
<dbReference type="Proteomes" id="UP000814033">
    <property type="component" value="Unassembled WGS sequence"/>
</dbReference>
<keyword evidence="2" id="KW-1185">Reference proteome</keyword>
<reference evidence="1" key="2">
    <citation type="journal article" date="2022" name="New Phytol.">
        <title>Evolutionary transition to the ectomycorrhizal habit in the genomes of a hyperdiverse lineage of mushroom-forming fungi.</title>
        <authorList>
            <person name="Looney B."/>
            <person name="Miyauchi S."/>
            <person name="Morin E."/>
            <person name="Drula E."/>
            <person name="Courty P.E."/>
            <person name="Kohler A."/>
            <person name="Kuo A."/>
            <person name="LaButti K."/>
            <person name="Pangilinan J."/>
            <person name="Lipzen A."/>
            <person name="Riley R."/>
            <person name="Andreopoulos W."/>
            <person name="He G."/>
            <person name="Johnson J."/>
            <person name="Nolan M."/>
            <person name="Tritt A."/>
            <person name="Barry K.W."/>
            <person name="Grigoriev I.V."/>
            <person name="Nagy L.G."/>
            <person name="Hibbett D."/>
            <person name="Henrissat B."/>
            <person name="Matheny P.B."/>
            <person name="Labbe J."/>
            <person name="Martin F.M."/>
        </authorList>
    </citation>
    <scope>NUCLEOTIDE SEQUENCE</scope>
    <source>
        <strain evidence="1">FP105234-sp</strain>
    </source>
</reference>
<gene>
    <name evidence="1" type="ORF">FA95DRAFT_951920</name>
</gene>